<keyword evidence="2" id="KW-0134">Cell wall</keyword>
<feature type="region of interest" description="Disordered" evidence="6">
    <location>
        <begin position="1639"/>
        <end position="1690"/>
    </location>
</feature>
<feature type="compositionally biased region" description="Basic and acidic residues" evidence="6">
    <location>
        <begin position="1639"/>
        <end position="1651"/>
    </location>
</feature>
<name>A0AAX2KVE3_ENTFL</name>
<comment type="subcellular location">
    <subcellularLocation>
        <location evidence="1">Cell envelope</location>
    </subcellularLocation>
</comment>
<dbReference type="Pfam" id="PF00746">
    <property type="entry name" value="Gram_pos_anchor"/>
    <property type="match status" value="1"/>
</dbReference>
<dbReference type="Pfam" id="PF09479">
    <property type="entry name" value="Flg_new"/>
    <property type="match status" value="1"/>
</dbReference>
<feature type="compositionally biased region" description="Basic and acidic residues" evidence="6">
    <location>
        <begin position="144"/>
        <end position="153"/>
    </location>
</feature>
<evidence type="ECO:0000256" key="5">
    <source>
        <dbReference type="ARBA" id="ARBA00023088"/>
    </source>
</evidence>
<dbReference type="InterPro" id="IPR013783">
    <property type="entry name" value="Ig-like_fold"/>
</dbReference>
<organism evidence="9 10">
    <name type="scientific">Enterococcus faecalis</name>
    <name type="common">Streptococcus faecalis</name>
    <dbReference type="NCBI Taxonomy" id="1351"/>
    <lineage>
        <taxon>Bacteria</taxon>
        <taxon>Bacillati</taxon>
        <taxon>Bacillota</taxon>
        <taxon>Bacilli</taxon>
        <taxon>Lactobacillales</taxon>
        <taxon>Enterococcaceae</taxon>
        <taxon>Enterococcus</taxon>
    </lineage>
</organism>
<feature type="transmembrane region" description="Helical" evidence="7">
    <location>
        <begin position="2191"/>
        <end position="2210"/>
    </location>
</feature>
<dbReference type="GO" id="GO:0030313">
    <property type="term" value="C:cell envelope"/>
    <property type="evidence" value="ECO:0007669"/>
    <property type="project" value="UniProtKB-SubCell"/>
</dbReference>
<evidence type="ECO:0000256" key="2">
    <source>
        <dbReference type="ARBA" id="ARBA00022512"/>
    </source>
</evidence>
<feature type="transmembrane region" description="Helical" evidence="7">
    <location>
        <begin position="21"/>
        <end position="46"/>
    </location>
</feature>
<keyword evidence="7" id="KW-0472">Membrane</keyword>
<dbReference type="Proteomes" id="UP000254396">
    <property type="component" value="Unassembled WGS sequence"/>
</dbReference>
<reference evidence="9 10" key="1">
    <citation type="submission" date="2018-06" db="EMBL/GenBank/DDBJ databases">
        <authorList>
            <consortium name="Pathogen Informatics"/>
            <person name="Doyle S."/>
        </authorList>
    </citation>
    <scope>NUCLEOTIDE SEQUENCE [LARGE SCALE GENOMIC DNA]</scope>
    <source>
        <strain evidence="9 10">NCTC13379</strain>
    </source>
</reference>
<evidence type="ECO:0000313" key="9">
    <source>
        <dbReference type="EMBL" id="STP69298.1"/>
    </source>
</evidence>
<feature type="compositionally biased region" description="Polar residues" evidence="6">
    <location>
        <begin position="189"/>
        <end position="207"/>
    </location>
</feature>
<feature type="compositionally biased region" description="Polar residues" evidence="6">
    <location>
        <begin position="133"/>
        <end position="143"/>
    </location>
</feature>
<comment type="caution">
    <text evidence="9">The sequence shown here is derived from an EMBL/GenBank/DDBJ whole genome shotgun (WGS) entry which is preliminary data.</text>
</comment>
<dbReference type="RefSeq" id="WP_258865423.1">
    <property type="nucleotide sequence ID" value="NZ_CP175300.1"/>
</dbReference>
<keyword evidence="5" id="KW-0572">Peptidoglycan-anchor</keyword>
<accession>A0AAX2KVE3</accession>
<dbReference type="EMBL" id="UGIX01000001">
    <property type="protein sequence ID" value="STP69298.1"/>
    <property type="molecule type" value="Genomic_DNA"/>
</dbReference>
<dbReference type="Gene3D" id="2.60.40.4270">
    <property type="entry name" value="Listeria-Bacteroides repeat domain"/>
    <property type="match status" value="1"/>
</dbReference>
<dbReference type="InterPro" id="IPR054725">
    <property type="entry name" value="Epr_GA-like"/>
</dbReference>
<proteinExistence type="predicted"/>
<evidence type="ECO:0000313" key="10">
    <source>
        <dbReference type="Proteomes" id="UP000254396"/>
    </source>
</evidence>
<evidence type="ECO:0000256" key="4">
    <source>
        <dbReference type="ARBA" id="ARBA00022729"/>
    </source>
</evidence>
<dbReference type="NCBIfam" id="TIGR01167">
    <property type="entry name" value="LPXTG_anchor"/>
    <property type="match status" value="1"/>
</dbReference>
<dbReference type="PROSITE" id="PS51257">
    <property type="entry name" value="PROKAR_LIPOPROTEIN"/>
    <property type="match status" value="1"/>
</dbReference>
<feature type="domain" description="Gram-positive cocci surface proteins LPxTG" evidence="8">
    <location>
        <begin position="2182"/>
        <end position="2218"/>
    </location>
</feature>
<dbReference type="InterPro" id="IPR042229">
    <property type="entry name" value="Listeria/Bacterioides_rpt_sf"/>
</dbReference>
<evidence type="ECO:0000256" key="7">
    <source>
        <dbReference type="SAM" id="Phobius"/>
    </source>
</evidence>
<dbReference type="Gene3D" id="2.60.40.10">
    <property type="entry name" value="Immunoglobulins"/>
    <property type="match status" value="1"/>
</dbReference>
<evidence type="ECO:0000256" key="1">
    <source>
        <dbReference type="ARBA" id="ARBA00004196"/>
    </source>
</evidence>
<evidence type="ECO:0000259" key="8">
    <source>
        <dbReference type="PROSITE" id="PS50847"/>
    </source>
</evidence>
<dbReference type="InterPro" id="IPR019931">
    <property type="entry name" value="LPXTG_anchor"/>
</dbReference>
<keyword evidence="4" id="KW-0732">Signal</keyword>
<feature type="compositionally biased region" description="Basic and acidic residues" evidence="6">
    <location>
        <begin position="1443"/>
        <end position="1455"/>
    </location>
</feature>
<gene>
    <name evidence="9" type="ORF">NCTC13379_03221</name>
</gene>
<feature type="compositionally biased region" description="Basic and acidic residues" evidence="6">
    <location>
        <begin position="119"/>
        <end position="132"/>
    </location>
</feature>
<evidence type="ECO:0000256" key="3">
    <source>
        <dbReference type="ARBA" id="ARBA00022525"/>
    </source>
</evidence>
<dbReference type="Pfam" id="PF22775">
    <property type="entry name" value="GA_3"/>
    <property type="match status" value="11"/>
</dbReference>
<feature type="compositionally biased region" description="Basic and acidic residues" evidence="6">
    <location>
        <begin position="1835"/>
        <end position="1847"/>
    </location>
</feature>
<feature type="region of interest" description="Disordered" evidence="6">
    <location>
        <begin position="2031"/>
        <end position="2083"/>
    </location>
</feature>
<protein>
    <submittedName>
        <fullName evidence="9">Repeat</fullName>
    </submittedName>
</protein>
<keyword evidence="7" id="KW-1133">Transmembrane helix</keyword>
<feature type="region of interest" description="Disordered" evidence="6">
    <location>
        <begin position="1443"/>
        <end position="1495"/>
    </location>
</feature>
<dbReference type="PROSITE" id="PS50847">
    <property type="entry name" value="GRAM_POS_ANCHORING"/>
    <property type="match status" value="1"/>
</dbReference>
<feature type="region of interest" description="Disordered" evidence="6">
    <location>
        <begin position="1276"/>
        <end position="1298"/>
    </location>
</feature>
<feature type="compositionally biased region" description="Basic and acidic residues" evidence="6">
    <location>
        <begin position="2031"/>
        <end position="2043"/>
    </location>
</feature>
<dbReference type="InterPro" id="IPR013378">
    <property type="entry name" value="InlB-like_B-rpt"/>
</dbReference>
<feature type="region of interest" description="Disordered" evidence="6">
    <location>
        <begin position="1835"/>
        <end position="1887"/>
    </location>
</feature>
<keyword evidence="7" id="KW-0812">Transmembrane</keyword>
<feature type="compositionally biased region" description="Polar residues" evidence="6">
    <location>
        <begin position="164"/>
        <end position="181"/>
    </location>
</feature>
<sequence length="2218" mass="236834">MFFTGKERNLKFAIKKKHGGGGAASVIIGCIIFGSIAFGGTTLAYADEVHNSINQDIQDSGSTIIGENDSSTKSAEYKMIHEIDGTKISNGENSKETTTSSGTILAEEAIESSNQKNSKTSEVEQDLHKDVSGSESVKQVETSDSIKKSEESAVKTLNLDDSQENTNSITTKAENDALSTVNDEKVLNESDSIIKSIPSETENVDNNSKSDNRDLVENSVETTKEIMKEADKTEIAKRNDNISVLNAGTESFNDSDKIRRSKRDNESPVPSLSIQMPVTKEIYENDSTIKGKSEPGVTIKIYKNGIELGSIKADDDGNFEYPLESQAIKSDNYSFVAEKDGAKSIESSVNVVENKEIVGNQRDAYTPYGFGIYNRGLVTTDDGKKHYTVDMEGNLASEAYFDLAGGTMYYSIDEKFAPYVEKIVLDGKTIISKNPYELPNKTNIWSSGILSTDKRGGLVRAALVGRTNGTIDIYFKDDTPQEVLNSEIPFQVWARFKEKKEGVKNDLISDFDLNILLQNNKLILSKDTFFKDEDIVNNNGPKISSNFNYTNNTIDINYGVNTGNYGLTIGKRSPYNLHINTGKELSDLVDTIKIDNKNYEFEKLPDGSLVIKDIYKKGILGGALLNRQEITISLGLIAKKNLGDLIDFKQELLKLDVSIRDNTTFKLVKGEATEAIRKIDSSFDTFKQELTKWIEKRDSNPQEPITINSGDNTSIVDPKEMVEFAVKNPTTENINKARSLVSKMWLWDKNKYNPVLNAAEEVNRYLSTTLNGSSNDDGLILNNTHAATFVKLIDTDKDGILDRYEANMGIGTNYTNADSDGDGKSDGFEIFNDTDPLVSPYDWFDKNGEKIKIVTTDTDTISGRIGNNNYDTENVYPRTVQLIKVTDNGENLISEISSSEDRKGTFEFTGLSGKLSKGDRLVVKIITNEVQREIDRQRNVVQVGYDNPEVSEEVIVQGAQVTVSFDFNYNQTDPDFDRQPVTQVVELEKGSRLLNSYFTPERKGYKFIGWNTDKLGVGQTVNDGSSFNEDITVFAQWEKEPNLAGEVHAPQGPIEEGKSIVLNNVVQSNKSGSVIVTGELPKGLFGLSINETGNLIGTPLINDWIDGENSREVKIPVTISNGDEKVMVEVPLTILHDTRAADAVKAAEDAGKAGADKKAEVETDGLVTPEEKAAVDGLNDTTTAKKEDASKLVDALPEGPVKDSLKDRLDKVTTSEVTVNDADSNGKADDVDLAEKAAADAVKAAEDAGKAGADKKAEVETDGLVTPEEKAAVDGLNDTTTAKKEDASKLVDALPEGPVKDSLKDRLDKVTTSEVTVNDADSNGKADDVDLAEKAAADAVKAAEDAGKAGADKKAEVETDGLVTPEEKAAVDGLNDTTTAKKEDASKLVDALPEGPVKDSLKDRLDKVTTSEVTVNDADSNGKADDVDLAEKAAADAVKAAEDAGKAGADKKAEVETDGLVTPEEKAAVDGLNDTTTAKKEDASKLVDALPEGPVKDSLKDRLDKVTTSEVTVNDADSNGKADDVDLAEKAAADAVKAAEDAGKAGADKKAEVETDGLVTPEEKAAVDGLNDTTTAKKEDASKLVDALPEGPVKDSLKDRLDKVTTSEVTVNDADSNGKADDVDLAEKAAADAVKAAEDAGKAGADKKAEVETDGLVTPEEKAAVDGLNDTTTAKKEDASKLVDALPEGPVKDSLKDRLDKVTTSEVTVNDADSNGKADDVDLAEKAAADAVKAAEDAGKAGADKKAEVETDGLVTPEEKAAVDGLNDTTTAKKEDASKLVDALPEGPVKDSLKDRLDKVTTSEVTVNDADSNGKADDVDLAEKAAADAVKAAEDAGKAGADKKAEVETDGLVTPEEKAAVDGLNDTTTAKKEDASKLVDALPEGPVKDSLKDRLDKVTTSEVTVNDADSNGKADDVDLAEKAAADAVKAAEDAGKAGADKKAEVETDGLVTPEEKAAVDGLNDTTTAKKEDASKLVDALPEGPVKDSLKDRLDKVTTSEVTVNDADSNGKADDVDLAEKAAADAVKAAEDAGKAGADKKAEVETDGLVTPEEKAAVDGLNDTTTAKKEDASKLVDALPEGPVKDSLKDRLDKVTTSEVTVNDADSNGKADDVDLAEKAAADAVKAAEDAGKAGADKKAEVETDGLVTPEEKAAVDGLLEIKQSSFMPFENLFSTTNDYSQFPKTGEKSDSILTIYGGLLFLSSIGLLGIKKRKNNTN</sequence>
<feature type="region of interest" description="Disordered" evidence="6">
    <location>
        <begin position="109"/>
        <end position="218"/>
    </location>
</feature>
<evidence type="ECO:0000256" key="6">
    <source>
        <dbReference type="SAM" id="MobiDB-lite"/>
    </source>
</evidence>
<feature type="compositionally biased region" description="Basic and acidic residues" evidence="6">
    <location>
        <begin position="208"/>
        <end position="218"/>
    </location>
</feature>
<dbReference type="NCBIfam" id="TIGR02543">
    <property type="entry name" value="List_Bact_rpt"/>
    <property type="match status" value="1"/>
</dbReference>
<keyword evidence="3" id="KW-0964">Secreted</keyword>
<feature type="region of interest" description="Disordered" evidence="6">
    <location>
        <begin position="1178"/>
        <end position="1203"/>
    </location>
</feature>